<keyword evidence="6 8" id="KW-0472">Membrane</keyword>
<feature type="transmembrane region" description="Helical" evidence="8">
    <location>
        <begin position="480"/>
        <end position="503"/>
    </location>
</feature>
<evidence type="ECO:0000256" key="1">
    <source>
        <dbReference type="ARBA" id="ARBA00004478"/>
    </source>
</evidence>
<evidence type="ECO:0000256" key="8">
    <source>
        <dbReference type="SAM" id="Phobius"/>
    </source>
</evidence>
<feature type="transmembrane region" description="Helical" evidence="8">
    <location>
        <begin position="373"/>
        <end position="393"/>
    </location>
</feature>
<sequence length="628" mass="64720">MSRRCRGRAAGAGFVGAAAATALALRSRAARSAFAVPEAESAAPTRGRAPLVAGRVEPAWSVKPLKLPGSGRDASASAPQAAQLQDGVQPGARGRGGLPSLAGPGLGMLGLLALAPGVARLRRCWRPLGRLGRRGAAAGAQEQEAEAGGAKAAAPWKGAKPKPLAICLFLGLAIRFLIPVPAGVAPQAWSMLAIFVATICGIVTGPLPPPGVALCGLTLGVLTGTLTFAQGMAAFTDEVIWLVVLAFFFARGFAKTGLGDRIAFNVVRAVGGTTLGLAYGLNAAEAVVAAGMPSSAARSAGIFYPIANSVAKASGSDPARGTEKRTGRFLVQSAFQATGNSSSLWLTGAAQNMLVLRLASQLGFEIASPFKTWLVATSVPALLAMALTPLVAFKALPPEVQKTPEAPEAAKKKLEEMGSMSRDEIVMGCTLVGMVTLWAGAGYFGVPPVVTALMGLCVLLLCGTVTWADCVAEKGAWSTFTWFSILVAMSAMLNKLGIVTWLASSISSRITALGLSTGPAFATLALLYTAAHYLFASQVAHVGALYQPFVVMMVQTGTPPTVAVLALAVVSNLFASLTPYASAQAPVFYGGGYVTQAEWYRTGLIFIVFNLLVWGAVGGLWWKALGLY</sequence>
<feature type="transmembrane region" description="Helical" evidence="8">
    <location>
        <begin position="510"/>
        <end position="528"/>
    </location>
</feature>
<dbReference type="GO" id="GO:0009706">
    <property type="term" value="C:chloroplast inner membrane"/>
    <property type="evidence" value="ECO:0007669"/>
    <property type="project" value="UniProtKB-SubCell"/>
</dbReference>
<feature type="compositionally biased region" description="Low complexity" evidence="7">
    <location>
        <begin position="74"/>
        <end position="83"/>
    </location>
</feature>
<evidence type="ECO:0000256" key="2">
    <source>
        <dbReference type="ARBA" id="ARBA00007349"/>
    </source>
</evidence>
<feature type="transmembrane region" description="Helical" evidence="8">
    <location>
        <begin position="449"/>
        <end position="468"/>
    </location>
</feature>
<evidence type="ECO:0000256" key="3">
    <source>
        <dbReference type="ARBA" id="ARBA00022692"/>
    </source>
</evidence>
<feature type="transmembrane region" description="Helical" evidence="8">
    <location>
        <begin position="239"/>
        <end position="258"/>
    </location>
</feature>
<proteinExistence type="inferred from homology"/>
<feature type="transmembrane region" description="Helical" evidence="8">
    <location>
        <begin position="188"/>
        <end position="205"/>
    </location>
</feature>
<dbReference type="GO" id="GO:0022857">
    <property type="term" value="F:transmembrane transporter activity"/>
    <property type="evidence" value="ECO:0007669"/>
    <property type="project" value="InterPro"/>
</dbReference>
<evidence type="ECO:0000256" key="7">
    <source>
        <dbReference type="SAM" id="MobiDB-lite"/>
    </source>
</evidence>
<dbReference type="PANTHER" id="PTHR42826">
    <property type="entry name" value="DICARBOXYLATE TRANSPORTER 2.1, CHLOROPLASTIC"/>
    <property type="match status" value="1"/>
</dbReference>
<comment type="similarity">
    <text evidence="2">Belongs to the SLC13A/DASS transporter (TC 2.A.47) family. DIT1 subfamily.</text>
</comment>
<feature type="transmembrane region" description="Helical" evidence="8">
    <location>
        <begin position="101"/>
        <end position="121"/>
    </location>
</feature>
<keyword evidence="3 8" id="KW-0812">Transmembrane</keyword>
<feature type="transmembrane region" description="Helical" evidence="8">
    <location>
        <begin position="603"/>
        <end position="622"/>
    </location>
</feature>
<dbReference type="NCBIfam" id="TIGR00785">
    <property type="entry name" value="dass"/>
    <property type="match status" value="1"/>
</dbReference>
<evidence type="ECO:0000256" key="5">
    <source>
        <dbReference type="ARBA" id="ARBA00022989"/>
    </source>
</evidence>
<organism evidence="9">
    <name type="scientific">Alexandrium monilatum</name>
    <dbReference type="NCBI Taxonomy" id="311494"/>
    <lineage>
        <taxon>Eukaryota</taxon>
        <taxon>Sar</taxon>
        <taxon>Alveolata</taxon>
        <taxon>Dinophyceae</taxon>
        <taxon>Gonyaulacales</taxon>
        <taxon>Pyrocystaceae</taxon>
        <taxon>Alexandrium</taxon>
    </lineage>
</organism>
<gene>
    <name evidence="9" type="ORF">AMON00008_LOCUS63082</name>
</gene>
<keyword evidence="4" id="KW-1001">Plastid inner membrane</keyword>
<name>A0A7S4T6C5_9DINO</name>
<comment type="subcellular location">
    <subcellularLocation>
        <location evidence="1">Plastid</location>
        <location evidence="1">Chloroplast inner membrane</location>
        <topology evidence="1">Multi-pass membrane protein</topology>
    </subcellularLocation>
</comment>
<feature type="region of interest" description="Disordered" evidence="7">
    <location>
        <begin position="63"/>
        <end position="97"/>
    </location>
</feature>
<protein>
    <submittedName>
        <fullName evidence="9">Uncharacterized protein</fullName>
    </submittedName>
</protein>
<dbReference type="EMBL" id="HBNR01088027">
    <property type="protein sequence ID" value="CAE4666269.1"/>
    <property type="molecule type" value="Transcribed_RNA"/>
</dbReference>
<evidence type="ECO:0000256" key="6">
    <source>
        <dbReference type="ARBA" id="ARBA00023136"/>
    </source>
</evidence>
<evidence type="ECO:0000313" key="9">
    <source>
        <dbReference type="EMBL" id="CAE4666269.1"/>
    </source>
</evidence>
<feature type="transmembrane region" description="Helical" evidence="8">
    <location>
        <begin position="164"/>
        <end position="182"/>
    </location>
</feature>
<keyword evidence="5 8" id="KW-1133">Transmembrane helix</keyword>
<keyword evidence="4" id="KW-0934">Plastid</keyword>
<reference evidence="9" key="1">
    <citation type="submission" date="2021-01" db="EMBL/GenBank/DDBJ databases">
        <authorList>
            <person name="Corre E."/>
            <person name="Pelletier E."/>
            <person name="Niang G."/>
            <person name="Scheremetjew M."/>
            <person name="Finn R."/>
            <person name="Kale V."/>
            <person name="Holt S."/>
            <person name="Cochrane G."/>
            <person name="Meng A."/>
            <person name="Brown T."/>
            <person name="Cohen L."/>
        </authorList>
    </citation>
    <scope>NUCLEOTIDE SEQUENCE</scope>
    <source>
        <strain evidence="9">CCMP3105</strain>
    </source>
</reference>
<dbReference type="AlphaFoldDB" id="A0A7S4T6C5"/>
<dbReference type="Pfam" id="PF00939">
    <property type="entry name" value="Na_sulph_symp"/>
    <property type="match status" value="1"/>
</dbReference>
<evidence type="ECO:0000256" key="4">
    <source>
        <dbReference type="ARBA" id="ARBA00022780"/>
    </source>
</evidence>
<accession>A0A7S4T6C5</accession>
<feature type="transmembrane region" description="Helical" evidence="8">
    <location>
        <begin position="425"/>
        <end position="444"/>
    </location>
</feature>
<dbReference type="InterPro" id="IPR030676">
    <property type="entry name" value="CitT-rel"/>
</dbReference>
<dbReference type="InterPro" id="IPR001898">
    <property type="entry name" value="SLC13A/DASS"/>
</dbReference>